<evidence type="ECO:0000256" key="16">
    <source>
        <dbReference type="ARBA" id="ARBA00023209"/>
    </source>
</evidence>
<evidence type="ECO:0000256" key="18">
    <source>
        <dbReference type="ARBA" id="ARBA00029893"/>
    </source>
</evidence>
<evidence type="ECO:0000256" key="3">
    <source>
        <dbReference type="ARBA" id="ARBA00005119"/>
    </source>
</evidence>
<gene>
    <name evidence="20" type="primary">Contig3298.g3530</name>
    <name evidence="20" type="ORF">STYLEM_20380</name>
</gene>
<dbReference type="GO" id="GO:0016024">
    <property type="term" value="P:CDP-diacylglycerol biosynthetic process"/>
    <property type="evidence" value="ECO:0007669"/>
    <property type="project" value="UniProtKB-UniPathway"/>
</dbReference>
<evidence type="ECO:0000256" key="1">
    <source>
        <dbReference type="ARBA" id="ARBA00001946"/>
    </source>
</evidence>
<keyword evidence="21" id="KW-1185">Reference proteome</keyword>
<evidence type="ECO:0000256" key="17">
    <source>
        <dbReference type="ARBA" id="ARBA00023264"/>
    </source>
</evidence>
<dbReference type="PANTHER" id="PTHR13619:SF0">
    <property type="entry name" value="PHOSPHATIDATE CYTIDYLYLTRANSFERASE, MITOCHONDRIAL"/>
    <property type="match status" value="1"/>
</dbReference>
<evidence type="ECO:0000256" key="15">
    <source>
        <dbReference type="ARBA" id="ARBA00023136"/>
    </source>
</evidence>
<organism evidence="20 21">
    <name type="scientific">Stylonychia lemnae</name>
    <name type="common">Ciliate</name>
    <dbReference type="NCBI Taxonomy" id="5949"/>
    <lineage>
        <taxon>Eukaryota</taxon>
        <taxon>Sar</taxon>
        <taxon>Alveolata</taxon>
        <taxon>Ciliophora</taxon>
        <taxon>Intramacronucleata</taxon>
        <taxon>Spirotrichea</taxon>
        <taxon>Stichotrichia</taxon>
        <taxon>Sporadotrichida</taxon>
        <taxon>Oxytrichidae</taxon>
        <taxon>Stylonychinae</taxon>
        <taxon>Stylonychia</taxon>
    </lineage>
</organism>
<comment type="pathway">
    <text evidence="4">Lipid metabolism.</text>
</comment>
<keyword evidence="12" id="KW-0460">Magnesium</keyword>
<evidence type="ECO:0000256" key="6">
    <source>
        <dbReference type="ARBA" id="ARBA00012487"/>
    </source>
</evidence>
<evidence type="ECO:0000256" key="10">
    <source>
        <dbReference type="ARBA" id="ARBA00022695"/>
    </source>
</evidence>
<accession>A0A078BDE8</accession>
<comment type="subcellular location">
    <subcellularLocation>
        <location evidence="2">Mitochondrion inner membrane</location>
        <topology evidence="2">Peripheral membrane protein</topology>
        <orientation evidence="2">Matrix side</orientation>
    </subcellularLocation>
</comment>
<keyword evidence="13" id="KW-0443">Lipid metabolism</keyword>
<feature type="transmembrane region" description="Helical" evidence="19">
    <location>
        <begin position="297"/>
        <end position="317"/>
    </location>
</feature>
<dbReference type="GO" id="GO:0004605">
    <property type="term" value="F:phosphatidate cytidylyltransferase activity"/>
    <property type="evidence" value="ECO:0007669"/>
    <property type="project" value="UniProtKB-EC"/>
</dbReference>
<evidence type="ECO:0000256" key="9">
    <source>
        <dbReference type="ARBA" id="ARBA00022679"/>
    </source>
</evidence>
<evidence type="ECO:0000313" key="20">
    <source>
        <dbReference type="EMBL" id="CDW91227.1"/>
    </source>
</evidence>
<dbReference type="Proteomes" id="UP000039865">
    <property type="component" value="Unassembled WGS sequence"/>
</dbReference>
<evidence type="ECO:0000256" key="14">
    <source>
        <dbReference type="ARBA" id="ARBA00023128"/>
    </source>
</evidence>
<comment type="cofactor">
    <cofactor evidence="1">
        <name>Mg(2+)</name>
        <dbReference type="ChEBI" id="CHEBI:18420"/>
    </cofactor>
</comment>
<evidence type="ECO:0000256" key="8">
    <source>
        <dbReference type="ARBA" id="ARBA00022516"/>
    </source>
</evidence>
<dbReference type="OrthoDB" id="288202at2759"/>
<sequence length="346" mass="41682">MQSYLGSLITKTTPKLDIIMAVDDLKQFHQENLAINKSHYTMMNRATKNKVLYYFQNKGAKVHFNYMKIQDPDVQDQKESKENMIDMRYGVIQYDDLIRDLEFWETMLVSTMMQRPIKTVVQCDQVWQHQSKNLRSALAVAALNTLDGDSESKLYEKIVNIPHYHSKYLTILDKEEEEEVVQENYDRFQRMYHPIWQDTFKDVFEIKDNKFYIQQDQATRKFLMSQLNDNVFQNIDKISIKIYDDETKFHKNEFTERKKEKIAQQLIEESKEDNQVQNKEIYQSIDKILIAHRNTKMFLFVMSWQFFLAYFLVKKFFQGLFLYYMYKKAQKQIANDKKVLQQPQVL</sequence>
<keyword evidence="10" id="KW-0548">Nucleotidyltransferase</keyword>
<dbReference type="GO" id="GO:0005743">
    <property type="term" value="C:mitochondrial inner membrane"/>
    <property type="evidence" value="ECO:0007669"/>
    <property type="project" value="UniProtKB-SubCell"/>
</dbReference>
<reference evidence="20 21" key="1">
    <citation type="submission" date="2014-06" db="EMBL/GenBank/DDBJ databases">
        <authorList>
            <person name="Swart Estienne"/>
        </authorList>
    </citation>
    <scope>NUCLEOTIDE SEQUENCE [LARGE SCALE GENOMIC DNA]</scope>
    <source>
        <strain evidence="20 21">130c</strain>
    </source>
</reference>
<dbReference type="InterPro" id="IPR015222">
    <property type="entry name" value="Tam41"/>
</dbReference>
<keyword evidence="19" id="KW-1133">Transmembrane helix</keyword>
<keyword evidence="14" id="KW-0496">Mitochondrion</keyword>
<evidence type="ECO:0000256" key="7">
    <source>
        <dbReference type="ARBA" id="ARBA00018337"/>
    </source>
</evidence>
<evidence type="ECO:0000256" key="2">
    <source>
        <dbReference type="ARBA" id="ARBA00004443"/>
    </source>
</evidence>
<proteinExistence type="inferred from homology"/>
<keyword evidence="17" id="KW-1208">Phospholipid metabolism</keyword>
<keyword evidence="19" id="KW-0812">Transmembrane</keyword>
<dbReference type="UniPathway" id="UPA00557">
    <property type="reaction ID" value="UER00614"/>
</dbReference>
<comment type="pathway">
    <text evidence="3">Phospholipid metabolism; CDP-diacylglycerol biosynthesis; CDP-diacylglycerol from sn-glycerol 3-phosphate: step 3/3.</text>
</comment>
<dbReference type="Pfam" id="PF09139">
    <property type="entry name" value="Tam41_Mmp37"/>
    <property type="match status" value="1"/>
</dbReference>
<evidence type="ECO:0000256" key="13">
    <source>
        <dbReference type="ARBA" id="ARBA00023098"/>
    </source>
</evidence>
<dbReference type="EMBL" id="CCKQ01019212">
    <property type="protein sequence ID" value="CDW91227.1"/>
    <property type="molecule type" value="Genomic_DNA"/>
</dbReference>
<evidence type="ECO:0000256" key="19">
    <source>
        <dbReference type="SAM" id="Phobius"/>
    </source>
</evidence>
<evidence type="ECO:0000313" key="21">
    <source>
        <dbReference type="Proteomes" id="UP000039865"/>
    </source>
</evidence>
<comment type="similarity">
    <text evidence="5">Belongs to the TAM41 family.</text>
</comment>
<keyword evidence="9" id="KW-0808">Transferase</keyword>
<evidence type="ECO:0000256" key="12">
    <source>
        <dbReference type="ARBA" id="ARBA00022842"/>
    </source>
</evidence>
<dbReference type="PANTHER" id="PTHR13619">
    <property type="entry name" value="PHOSPHATIDATE CYTIDYLYLTRANSFERASE, MITOCHONDRIAL"/>
    <property type="match status" value="1"/>
</dbReference>
<protein>
    <recommendedName>
        <fullName evidence="7">Phosphatidate cytidylyltransferase, mitochondrial</fullName>
        <ecNumber evidence="6">2.7.7.41</ecNumber>
    </recommendedName>
    <alternativeName>
        <fullName evidence="18">CDP-diacylglycerol synthase</fullName>
    </alternativeName>
</protein>
<keyword evidence="8" id="KW-0444">Lipid biosynthesis</keyword>
<dbReference type="InParanoid" id="A0A078BDE8"/>
<keyword evidence="15 19" id="KW-0472">Membrane</keyword>
<evidence type="ECO:0000256" key="4">
    <source>
        <dbReference type="ARBA" id="ARBA00005189"/>
    </source>
</evidence>
<keyword evidence="11" id="KW-0999">Mitochondrion inner membrane</keyword>
<evidence type="ECO:0000256" key="5">
    <source>
        <dbReference type="ARBA" id="ARBA00005458"/>
    </source>
</evidence>
<dbReference type="EC" id="2.7.7.41" evidence="6"/>
<name>A0A078BDE8_STYLE</name>
<evidence type="ECO:0000256" key="11">
    <source>
        <dbReference type="ARBA" id="ARBA00022792"/>
    </source>
</evidence>
<dbReference type="GO" id="GO:0032049">
    <property type="term" value="P:cardiolipin biosynthetic process"/>
    <property type="evidence" value="ECO:0007669"/>
    <property type="project" value="InterPro"/>
</dbReference>
<keyword evidence="16" id="KW-0594">Phospholipid biosynthesis</keyword>
<dbReference type="AlphaFoldDB" id="A0A078BDE8"/>